<dbReference type="AlphaFoldDB" id="A0A7C4M609"/>
<keyword evidence="2" id="KW-1133">Transmembrane helix</keyword>
<keyword evidence="4" id="KW-0378">Hydrolase</keyword>
<feature type="domain" description="SpaA-like prealbumin fold" evidence="3">
    <location>
        <begin position="236"/>
        <end position="288"/>
    </location>
</feature>
<evidence type="ECO:0000256" key="2">
    <source>
        <dbReference type="SAM" id="Phobius"/>
    </source>
</evidence>
<sequence length="333" mass="37528">MVTKKRAILANKKQNKNKRQKKVTKKKEIKNTFLQNFWYNRMSLNNSLFFWGLSSVIVIALFLGAISLFAAQEVDIVVNVNTPETPSGGGGGTGTPIVNPVVPPSVSPPLVSPGTQTPGSGATTQPTPSTPGAQTPTDDEKPSGGEVPIPDIIKKIQAYFEAYEAKDIEIKNQEKLMGDDVFDSKLALGDVLFDLKEGEIVKNSLFSLISFLTSILAFYGIYFFYNSRKYLGYVFNSKNGERIANAKIELRSFNDKRIMQTVITNKKGKFWFKLKDIKTGNYYISVTKLDYVFPSKYWMKKENIEQSIYFGDKIKISRNKFRKLKIPLDPLIR</sequence>
<evidence type="ECO:0000313" key="4">
    <source>
        <dbReference type="EMBL" id="HGT71366.1"/>
    </source>
</evidence>
<keyword evidence="4" id="KW-0645">Protease</keyword>
<feature type="transmembrane region" description="Helical" evidence="2">
    <location>
        <begin position="205"/>
        <end position="225"/>
    </location>
</feature>
<evidence type="ECO:0000259" key="3">
    <source>
        <dbReference type="Pfam" id="PF17802"/>
    </source>
</evidence>
<dbReference type="Gene3D" id="2.60.40.1120">
    <property type="entry name" value="Carboxypeptidase-like, regulatory domain"/>
    <property type="match status" value="1"/>
</dbReference>
<dbReference type="Pfam" id="PF17802">
    <property type="entry name" value="SpaA"/>
    <property type="match status" value="1"/>
</dbReference>
<gene>
    <name evidence="4" type="ORF">ENT43_03850</name>
</gene>
<keyword evidence="2" id="KW-0812">Transmembrane</keyword>
<name>A0A7C4M609_UNCC3</name>
<dbReference type="GO" id="GO:0004180">
    <property type="term" value="F:carboxypeptidase activity"/>
    <property type="evidence" value="ECO:0007669"/>
    <property type="project" value="UniProtKB-KW"/>
</dbReference>
<evidence type="ECO:0000256" key="1">
    <source>
        <dbReference type="SAM" id="MobiDB-lite"/>
    </source>
</evidence>
<reference evidence="4" key="1">
    <citation type="journal article" date="2020" name="mSystems">
        <title>Genome- and Community-Level Interaction Insights into Carbon Utilization and Element Cycling Functions of Hydrothermarchaeota in Hydrothermal Sediment.</title>
        <authorList>
            <person name="Zhou Z."/>
            <person name="Liu Y."/>
            <person name="Xu W."/>
            <person name="Pan J."/>
            <person name="Luo Z.H."/>
            <person name="Li M."/>
        </authorList>
    </citation>
    <scope>NUCLEOTIDE SEQUENCE [LARGE SCALE GENOMIC DNA]</scope>
    <source>
        <strain evidence="4">SpSt-579</strain>
    </source>
</reference>
<dbReference type="EMBL" id="DSYQ01000022">
    <property type="protein sequence ID" value="HGT71366.1"/>
    <property type="molecule type" value="Genomic_DNA"/>
</dbReference>
<accession>A0A7C4M609</accession>
<keyword evidence="2" id="KW-0472">Membrane</keyword>
<organism evidence="4">
    <name type="scientific">candidate division CPR3 bacterium</name>
    <dbReference type="NCBI Taxonomy" id="2268181"/>
    <lineage>
        <taxon>Bacteria</taxon>
        <taxon>Bacteria division CPR3</taxon>
    </lineage>
</organism>
<proteinExistence type="predicted"/>
<feature type="region of interest" description="Disordered" evidence="1">
    <location>
        <begin position="85"/>
        <end position="148"/>
    </location>
</feature>
<protein>
    <submittedName>
        <fullName evidence="4">Carboxypeptidase regulatory-like domain-containing protein</fullName>
    </submittedName>
</protein>
<keyword evidence="4" id="KW-0121">Carboxypeptidase</keyword>
<feature type="compositionally biased region" description="Pro residues" evidence="1">
    <location>
        <begin position="101"/>
        <end position="111"/>
    </location>
</feature>
<comment type="caution">
    <text evidence="4">The sequence shown here is derived from an EMBL/GenBank/DDBJ whole genome shotgun (WGS) entry which is preliminary data.</text>
</comment>
<dbReference type="SUPFAM" id="SSF49478">
    <property type="entry name" value="Cna protein B-type domain"/>
    <property type="match status" value="1"/>
</dbReference>
<dbReference type="InterPro" id="IPR041033">
    <property type="entry name" value="SpaA_PFL_dom_1"/>
</dbReference>
<feature type="compositionally biased region" description="Polar residues" evidence="1">
    <location>
        <begin position="114"/>
        <end position="136"/>
    </location>
</feature>